<reference evidence="2" key="1">
    <citation type="submission" date="2017-04" db="EMBL/GenBank/DDBJ databases">
        <title>Comparative genomics and description of representatives of a novel lineage of planctomycetes thriving in anoxic sediments.</title>
        <authorList>
            <person name="Spring S."/>
            <person name="Bunk B."/>
            <person name="Sproer C."/>
        </authorList>
    </citation>
    <scope>NUCLEOTIDE SEQUENCE [LARGE SCALE GENOMIC DNA]</scope>
    <source>
        <strain evidence="2">ST-PulAB-D4</strain>
    </source>
</reference>
<evidence type="ECO:0000313" key="1">
    <source>
        <dbReference type="EMBL" id="ARN56102.1"/>
    </source>
</evidence>
<dbReference type="PANTHER" id="PTHR36454">
    <property type="entry name" value="LMO2823 PROTEIN"/>
    <property type="match status" value="1"/>
</dbReference>
<proteinExistence type="predicted"/>
<accession>A0A1W6LK26</accession>
<protein>
    <recommendedName>
        <fullName evidence="3">DUF1015 domain-containing protein</fullName>
    </recommendedName>
</protein>
<evidence type="ECO:0008006" key="3">
    <source>
        <dbReference type="Google" id="ProtNLM"/>
    </source>
</evidence>
<dbReference type="EMBL" id="CP021023">
    <property type="protein sequence ID" value="ARN56102.1"/>
    <property type="molecule type" value="Genomic_DNA"/>
</dbReference>
<dbReference type="KEGG" id="pbp:STSP1_00473"/>
<organism evidence="1 2">
    <name type="scientific">Sedimentisphaera salicampi</name>
    <dbReference type="NCBI Taxonomy" id="1941349"/>
    <lineage>
        <taxon>Bacteria</taxon>
        <taxon>Pseudomonadati</taxon>
        <taxon>Planctomycetota</taxon>
        <taxon>Phycisphaerae</taxon>
        <taxon>Sedimentisphaerales</taxon>
        <taxon>Sedimentisphaeraceae</taxon>
        <taxon>Sedimentisphaera</taxon>
    </lineage>
</organism>
<dbReference type="InterPro" id="IPR008323">
    <property type="entry name" value="UCP033563"/>
</dbReference>
<dbReference type="PANTHER" id="PTHR36454:SF1">
    <property type="entry name" value="DUF1015 DOMAIN-CONTAINING PROTEIN"/>
    <property type="match status" value="1"/>
</dbReference>
<dbReference type="PIRSF" id="PIRSF033563">
    <property type="entry name" value="UCP033563"/>
    <property type="match status" value="1"/>
</dbReference>
<dbReference type="AlphaFoldDB" id="A0A1W6LK26"/>
<dbReference type="STRING" id="1941349.STSP1_00473"/>
<sequence length="436" mass="49207">MEIKAFKAYRFNPEVVGTAGDCIAPPYDVIKDQLQDALYKLNDHNIVRIIKGKQGEEDSENNNVYTRARDYLNSWIEENALRQDEKPSIYAYVQRFEAAGEKFARSGFIALGKLADFGKGVQPHEKTLDGPKADRLNLTRACKAQFGQIFMLYNDPEKVIESIIDKCVQGEPLVEFCDEEGVQHSLYSIDAEEDIAAAISMMQDKDPVIADGHHRYETSLNYYKESGNPNAQYRMMTFVNMYNEGLVVLPTHRLAGSIEGFDIGKLITDLREQFEIEEFGFSDEGEKQNAKARMFEALERDYQSGRNSFGIYAADKAFYKITLKDISFMESCAPELSEASRKLDVTILHRLILENILGIGDAQLASQANLEYIKGIGSAADDSIERVDSGEKQVVFFMNPTPVKQVRDVADAGEKMPQKSTFFYPKIYTGLTINKI</sequence>
<gene>
    <name evidence="1" type="ORF">STSP1_00473</name>
</gene>
<dbReference type="RefSeq" id="WP_085754817.1">
    <property type="nucleotide sequence ID" value="NZ_CP021023.1"/>
</dbReference>
<dbReference type="Pfam" id="PF06245">
    <property type="entry name" value="DUF1015"/>
    <property type="match status" value="1"/>
</dbReference>
<dbReference type="Proteomes" id="UP000193334">
    <property type="component" value="Chromosome"/>
</dbReference>
<name>A0A1W6LK26_9BACT</name>
<keyword evidence="2" id="KW-1185">Reference proteome</keyword>
<evidence type="ECO:0000313" key="2">
    <source>
        <dbReference type="Proteomes" id="UP000193334"/>
    </source>
</evidence>